<dbReference type="Proteomes" id="UP000054477">
    <property type="component" value="Unassembled WGS sequence"/>
</dbReference>
<gene>
    <name evidence="1" type="ORF">K443DRAFT_664186</name>
</gene>
<reference evidence="1 2" key="1">
    <citation type="submission" date="2014-04" db="EMBL/GenBank/DDBJ databases">
        <authorList>
            <consortium name="DOE Joint Genome Institute"/>
            <person name="Kuo A."/>
            <person name="Kohler A."/>
            <person name="Nagy L.G."/>
            <person name="Floudas D."/>
            <person name="Copeland A."/>
            <person name="Barry K.W."/>
            <person name="Cichocki N."/>
            <person name="Veneault-Fourrey C."/>
            <person name="LaButti K."/>
            <person name="Lindquist E.A."/>
            <person name="Lipzen A."/>
            <person name="Lundell T."/>
            <person name="Morin E."/>
            <person name="Murat C."/>
            <person name="Sun H."/>
            <person name="Tunlid A."/>
            <person name="Henrissat B."/>
            <person name="Grigoriev I.V."/>
            <person name="Hibbett D.S."/>
            <person name="Martin F."/>
            <person name="Nordberg H.P."/>
            <person name="Cantor M.N."/>
            <person name="Hua S.X."/>
        </authorList>
    </citation>
    <scope>NUCLEOTIDE SEQUENCE [LARGE SCALE GENOMIC DNA]</scope>
    <source>
        <strain evidence="1 2">LaAM-08-1</strain>
    </source>
</reference>
<dbReference type="AlphaFoldDB" id="A0A0C9X719"/>
<protein>
    <submittedName>
        <fullName evidence="1">Uncharacterized protein</fullName>
    </submittedName>
</protein>
<keyword evidence="2" id="KW-1185">Reference proteome</keyword>
<organism evidence="1 2">
    <name type="scientific">Laccaria amethystina LaAM-08-1</name>
    <dbReference type="NCBI Taxonomy" id="1095629"/>
    <lineage>
        <taxon>Eukaryota</taxon>
        <taxon>Fungi</taxon>
        <taxon>Dikarya</taxon>
        <taxon>Basidiomycota</taxon>
        <taxon>Agaricomycotina</taxon>
        <taxon>Agaricomycetes</taxon>
        <taxon>Agaricomycetidae</taxon>
        <taxon>Agaricales</taxon>
        <taxon>Agaricineae</taxon>
        <taxon>Hydnangiaceae</taxon>
        <taxon>Laccaria</taxon>
    </lineage>
</organism>
<sequence length="101" mass="11632">MSLKKTGSGVHVSLFRINSPSSVTIARNESLDHRTYSIRSRRHRVRLRLNIRFHTCKLFPSDEGASRWLNICENVNCLYGNPNILSRTPTCFSLNRPSMKN</sequence>
<accession>A0A0C9X719</accession>
<dbReference type="EMBL" id="KN838617">
    <property type="protein sequence ID" value="KIK00856.1"/>
    <property type="molecule type" value="Genomic_DNA"/>
</dbReference>
<reference evidence="2" key="2">
    <citation type="submission" date="2015-01" db="EMBL/GenBank/DDBJ databases">
        <title>Evolutionary Origins and Diversification of the Mycorrhizal Mutualists.</title>
        <authorList>
            <consortium name="DOE Joint Genome Institute"/>
            <consortium name="Mycorrhizal Genomics Consortium"/>
            <person name="Kohler A."/>
            <person name="Kuo A."/>
            <person name="Nagy L.G."/>
            <person name="Floudas D."/>
            <person name="Copeland A."/>
            <person name="Barry K.W."/>
            <person name="Cichocki N."/>
            <person name="Veneault-Fourrey C."/>
            <person name="LaButti K."/>
            <person name="Lindquist E.A."/>
            <person name="Lipzen A."/>
            <person name="Lundell T."/>
            <person name="Morin E."/>
            <person name="Murat C."/>
            <person name="Riley R."/>
            <person name="Ohm R."/>
            <person name="Sun H."/>
            <person name="Tunlid A."/>
            <person name="Henrissat B."/>
            <person name="Grigoriev I.V."/>
            <person name="Hibbett D.S."/>
            <person name="Martin F."/>
        </authorList>
    </citation>
    <scope>NUCLEOTIDE SEQUENCE [LARGE SCALE GENOMIC DNA]</scope>
    <source>
        <strain evidence="2">LaAM-08-1</strain>
    </source>
</reference>
<dbReference type="HOGENOM" id="CLU_2347038_0_0_1"/>
<name>A0A0C9X719_9AGAR</name>
<evidence type="ECO:0000313" key="2">
    <source>
        <dbReference type="Proteomes" id="UP000054477"/>
    </source>
</evidence>
<evidence type="ECO:0000313" key="1">
    <source>
        <dbReference type="EMBL" id="KIK00856.1"/>
    </source>
</evidence>
<proteinExistence type="predicted"/>